<dbReference type="Proteomes" id="UP000092498">
    <property type="component" value="Chromosome"/>
</dbReference>
<reference evidence="2 3" key="1">
    <citation type="submission" date="2015-11" db="EMBL/GenBank/DDBJ databases">
        <title>Whole-Genome Sequence of Candidatus Oderbacter manganicum from the National Park Lower Oder Valley, Germany.</title>
        <authorList>
            <person name="Braun B."/>
            <person name="Liere K."/>
            <person name="Szewzyk U."/>
        </authorList>
    </citation>
    <scope>NUCLEOTIDE SEQUENCE [LARGE SCALE GENOMIC DNA]</scope>
    <source>
        <strain evidence="2 3">OTSz_A_272</strain>
    </source>
</reference>
<evidence type="ECO:0000256" key="1">
    <source>
        <dbReference type="SAM" id="SignalP"/>
    </source>
</evidence>
<keyword evidence="1" id="KW-0732">Signal</keyword>
<organism evidence="2 3">
    <name type="scientific">Candidatus Viadribacter manganicus</name>
    <dbReference type="NCBI Taxonomy" id="1759059"/>
    <lineage>
        <taxon>Bacteria</taxon>
        <taxon>Pseudomonadati</taxon>
        <taxon>Pseudomonadota</taxon>
        <taxon>Alphaproteobacteria</taxon>
        <taxon>Hyphomonadales</taxon>
        <taxon>Hyphomonadaceae</taxon>
        <taxon>Candidatus Viadribacter</taxon>
    </lineage>
</organism>
<dbReference type="KEGG" id="cbot:ATE48_17225"/>
<evidence type="ECO:0000313" key="2">
    <source>
        <dbReference type="EMBL" id="ANP47521.1"/>
    </source>
</evidence>
<name>A0A1B1ALV6_9PROT</name>
<sequence length="117" mass="11951">MRFALIATTAAAVVAVPFAMAAAGPQMSSNEFLAAVRCTAYEDVSGAQIADARYQLNAEAQRQTADTVAAAEAEVSAIARQAVNSQTPADQAMLRSQRAAACSTADIAVGAEEETAA</sequence>
<protein>
    <recommendedName>
        <fullName evidence="4">DUF4398 domain-containing protein</fullName>
    </recommendedName>
</protein>
<dbReference type="STRING" id="1759059.ATE48_17225"/>
<gene>
    <name evidence="2" type="ORF">ATE48_17225</name>
</gene>
<accession>A0A1B1ALV6</accession>
<dbReference type="InParanoid" id="A0A1B1ALV6"/>
<evidence type="ECO:0000313" key="3">
    <source>
        <dbReference type="Proteomes" id="UP000092498"/>
    </source>
</evidence>
<dbReference type="AlphaFoldDB" id="A0A1B1ALV6"/>
<feature type="signal peptide" evidence="1">
    <location>
        <begin position="1"/>
        <end position="21"/>
    </location>
</feature>
<keyword evidence="3" id="KW-1185">Reference proteome</keyword>
<evidence type="ECO:0008006" key="4">
    <source>
        <dbReference type="Google" id="ProtNLM"/>
    </source>
</evidence>
<dbReference type="RefSeq" id="WP_066773733.1">
    <property type="nucleotide sequence ID" value="NZ_CP013244.1"/>
</dbReference>
<dbReference type="EMBL" id="CP013244">
    <property type="protein sequence ID" value="ANP47521.1"/>
    <property type="molecule type" value="Genomic_DNA"/>
</dbReference>
<proteinExistence type="predicted"/>
<feature type="chain" id="PRO_5008519012" description="DUF4398 domain-containing protein" evidence="1">
    <location>
        <begin position="22"/>
        <end position="117"/>
    </location>
</feature>